<accession>A0A0U5GVX8</accession>
<dbReference type="InterPro" id="IPR035994">
    <property type="entry name" value="Nucleoside_phosphorylase_sf"/>
</dbReference>
<sequence length="878" mass="99144">MDEIVDLCWDAFPWISNQATRLGLDTQDNRFAQLGGELFILTQQIQFADQREIQLKVVKIAELVNKACSISKAQHEALGALRRISECKESSTPTEIVLAKDVQRSLLHFVQNDPEYPSLLRLIADCLHATNTPEEVPDGHLLSKEILYPAHVNNTLYTQLRMYSTCSCTTQHLDYARLRLDPEHDQQDAPDVSFDLLFLKGHTPCEANCQSRWKEAKVLVARRNELTQKKRVSFAVKNWSLSSTKSRWPSMKSPRKVELGEFCKLIGSEKGALIHFHIKDNVMKLADSVPGSLCRSFLPHSTSLSAWLEKTVHLSNRVKITLAYTIARSVWQYYSSHWMTQPWTHENIQIMKQNTGDANHIRPHPYFITKLHHRKGQVLDYCIADDLFHMYPNILSLGMVLVEIATKQPFKPKTSNYAWDKTTINDYYEWAWTTANSSDLRNTIGAAYQAVVNNCLDAELFKGSACDLSKPDDGLENRQTILYEKIVLPLRELYHAYKDDWEVLEVSTMETPIIKPQTYTSSSKPTSRSHFSIAIFCALPLEADAVSELFDETWNEDGERFGRAAGDDNAYTFGNILHHNVVLIHMAGVGKAAASQAASSVRSSYPEIKLALVVGVCGGVPSYSEGREDLILGDVVISDGIVQYDFGRRFPDVFLSKSGPEVVSRPGPKLRGILAKLKGVRRRERLEAKLLENLEGLQNTLGSRRAGYPGVDTDELYHDAYRHKHRNPSSCKTCAYEEKDDLMCEQARLLTCQQVGCQKSRLVQRKRLLEASADGVIPKPRVHFGFVGSGDTVMKSGHHRDLTAAQHNLIAFEMEASGIWDNLPCLVIKGLCDYADSHKNKHWQHYAAATAAACMKAVLEEYFLQFARHNSLNILYIS</sequence>
<organism evidence="3 4">
    <name type="scientific">Aspergillus calidoustus</name>
    <dbReference type="NCBI Taxonomy" id="454130"/>
    <lineage>
        <taxon>Eukaryota</taxon>
        <taxon>Fungi</taxon>
        <taxon>Dikarya</taxon>
        <taxon>Ascomycota</taxon>
        <taxon>Pezizomycotina</taxon>
        <taxon>Eurotiomycetes</taxon>
        <taxon>Eurotiomycetidae</taxon>
        <taxon>Eurotiales</taxon>
        <taxon>Aspergillaceae</taxon>
        <taxon>Aspergillus</taxon>
        <taxon>Aspergillus subgen. Nidulantes</taxon>
    </lineage>
</organism>
<feature type="domain" description="Nucleoside phosphorylase" evidence="1">
    <location>
        <begin position="533"/>
        <end position="652"/>
    </location>
</feature>
<dbReference type="GO" id="GO:0009116">
    <property type="term" value="P:nucleoside metabolic process"/>
    <property type="evidence" value="ECO:0007669"/>
    <property type="project" value="InterPro"/>
</dbReference>
<dbReference type="AlphaFoldDB" id="A0A0U5GVX8"/>
<name>A0A0U5GVX8_ASPCI</name>
<dbReference type="PANTHER" id="PTHR46082">
    <property type="entry name" value="ATP/GTP-BINDING PROTEIN-RELATED"/>
    <property type="match status" value="1"/>
</dbReference>
<reference evidence="4" key="1">
    <citation type="journal article" date="2016" name="Genome Announc.">
        <title>Draft genome sequences of fungus Aspergillus calidoustus.</title>
        <authorList>
            <person name="Horn F."/>
            <person name="Linde J."/>
            <person name="Mattern D.J."/>
            <person name="Walther G."/>
            <person name="Guthke R."/>
            <person name="Scherlach K."/>
            <person name="Martin K."/>
            <person name="Brakhage A.A."/>
            <person name="Petzke L."/>
            <person name="Valiante V."/>
        </authorList>
    </citation>
    <scope>NUCLEOTIDE SEQUENCE [LARGE SCALE GENOMIC DNA]</scope>
    <source>
        <strain evidence="4">SF006504</strain>
    </source>
</reference>
<dbReference type="Proteomes" id="UP000054771">
    <property type="component" value="Unassembled WGS sequence"/>
</dbReference>
<dbReference type="OMA" id="PWISNQA"/>
<evidence type="ECO:0000313" key="3">
    <source>
        <dbReference type="EMBL" id="CEN62412.1"/>
    </source>
</evidence>
<dbReference type="GO" id="GO:0003824">
    <property type="term" value="F:catalytic activity"/>
    <property type="evidence" value="ECO:0007669"/>
    <property type="project" value="InterPro"/>
</dbReference>
<feature type="domain" description="DUF7580" evidence="2">
    <location>
        <begin position="154"/>
        <end position="492"/>
    </location>
</feature>
<keyword evidence="4" id="KW-1185">Reference proteome</keyword>
<dbReference type="Pfam" id="PF24476">
    <property type="entry name" value="DUF7580"/>
    <property type="match status" value="1"/>
</dbReference>
<proteinExistence type="predicted"/>
<evidence type="ECO:0000259" key="2">
    <source>
        <dbReference type="Pfam" id="PF24476"/>
    </source>
</evidence>
<protein>
    <submittedName>
        <fullName evidence="3">Uncharacterized protein</fullName>
    </submittedName>
</protein>
<dbReference type="SUPFAM" id="SSF53167">
    <property type="entry name" value="Purine and uridine phosphorylases"/>
    <property type="match status" value="1"/>
</dbReference>
<dbReference type="Gene3D" id="3.40.50.1580">
    <property type="entry name" value="Nucleoside phosphorylase domain"/>
    <property type="match status" value="1"/>
</dbReference>
<dbReference type="STRING" id="454130.A0A0U5GVX8"/>
<dbReference type="InterPro" id="IPR053137">
    <property type="entry name" value="NLR-like"/>
</dbReference>
<evidence type="ECO:0000259" key="1">
    <source>
        <dbReference type="Pfam" id="PF01048"/>
    </source>
</evidence>
<gene>
    <name evidence="3" type="ORF">ASPCAL09047</name>
</gene>
<dbReference type="PANTHER" id="PTHR46082:SF6">
    <property type="entry name" value="AAA+ ATPASE DOMAIN-CONTAINING PROTEIN-RELATED"/>
    <property type="match status" value="1"/>
</dbReference>
<dbReference type="OrthoDB" id="20872at2759"/>
<dbReference type="EMBL" id="CDMC01000007">
    <property type="protein sequence ID" value="CEN62412.1"/>
    <property type="molecule type" value="Genomic_DNA"/>
</dbReference>
<dbReference type="InterPro" id="IPR056002">
    <property type="entry name" value="DUF7580"/>
</dbReference>
<dbReference type="Pfam" id="PF01048">
    <property type="entry name" value="PNP_UDP_1"/>
    <property type="match status" value="1"/>
</dbReference>
<dbReference type="InterPro" id="IPR000845">
    <property type="entry name" value="Nucleoside_phosphorylase_d"/>
</dbReference>
<evidence type="ECO:0000313" key="4">
    <source>
        <dbReference type="Proteomes" id="UP000054771"/>
    </source>
</evidence>